<dbReference type="GO" id="GO:0005178">
    <property type="term" value="F:integrin binding"/>
    <property type="evidence" value="ECO:0007669"/>
    <property type="project" value="TreeGrafter"/>
</dbReference>
<dbReference type="GO" id="GO:0007229">
    <property type="term" value="P:integrin-mediated signaling pathway"/>
    <property type="evidence" value="ECO:0007669"/>
    <property type="project" value="TreeGrafter"/>
</dbReference>
<feature type="chain" id="PRO_5031527273" evidence="6">
    <location>
        <begin position="23"/>
        <end position="472"/>
    </location>
</feature>
<organism evidence="7">
    <name type="scientific">Pseudictyota dubia</name>
    <dbReference type="NCBI Taxonomy" id="2749911"/>
    <lineage>
        <taxon>Eukaryota</taxon>
        <taxon>Sar</taxon>
        <taxon>Stramenopiles</taxon>
        <taxon>Ochrophyta</taxon>
        <taxon>Bacillariophyta</taxon>
        <taxon>Mediophyceae</taxon>
        <taxon>Biddulphiophycidae</taxon>
        <taxon>Eupodiscales</taxon>
        <taxon>Odontellaceae</taxon>
        <taxon>Pseudictyota</taxon>
    </lineage>
</organism>
<dbReference type="AlphaFoldDB" id="A0A7R9W5V4"/>
<evidence type="ECO:0000256" key="5">
    <source>
        <dbReference type="SAM" id="MobiDB-lite"/>
    </source>
</evidence>
<keyword evidence="1 6" id="KW-0732">Signal</keyword>
<dbReference type="SMART" id="SM00191">
    <property type="entry name" value="Int_alpha"/>
    <property type="match status" value="5"/>
</dbReference>
<feature type="signal peptide" evidence="6">
    <location>
        <begin position="1"/>
        <end position="22"/>
    </location>
</feature>
<dbReference type="GO" id="GO:0008305">
    <property type="term" value="C:integrin complex"/>
    <property type="evidence" value="ECO:0007669"/>
    <property type="project" value="InterPro"/>
</dbReference>
<dbReference type="EMBL" id="HBED01025632">
    <property type="protein sequence ID" value="CAD8313943.1"/>
    <property type="molecule type" value="Transcribed_RNA"/>
</dbReference>
<evidence type="ECO:0000256" key="2">
    <source>
        <dbReference type="ARBA" id="ARBA00022737"/>
    </source>
</evidence>
<dbReference type="InterPro" id="IPR013517">
    <property type="entry name" value="FG-GAP"/>
</dbReference>
<dbReference type="PROSITE" id="PS51470">
    <property type="entry name" value="FG_GAP"/>
    <property type="match status" value="1"/>
</dbReference>
<dbReference type="Pfam" id="PF01839">
    <property type="entry name" value="FG-GAP"/>
    <property type="match status" value="1"/>
</dbReference>
<evidence type="ECO:0000256" key="6">
    <source>
        <dbReference type="SAM" id="SignalP"/>
    </source>
</evidence>
<dbReference type="GO" id="GO:0033627">
    <property type="term" value="P:cell adhesion mediated by integrin"/>
    <property type="evidence" value="ECO:0007669"/>
    <property type="project" value="TreeGrafter"/>
</dbReference>
<feature type="region of interest" description="Disordered" evidence="5">
    <location>
        <begin position="427"/>
        <end position="472"/>
    </location>
</feature>
<dbReference type="Gene3D" id="2.130.10.130">
    <property type="entry name" value="Integrin alpha, N-terminal"/>
    <property type="match status" value="2"/>
</dbReference>
<keyword evidence="2" id="KW-0677">Repeat</keyword>
<feature type="compositionally biased region" description="Low complexity" evidence="5">
    <location>
        <begin position="437"/>
        <end position="453"/>
    </location>
</feature>
<name>A0A7R9W5V4_9STRA</name>
<dbReference type="GO" id="GO:0009897">
    <property type="term" value="C:external side of plasma membrane"/>
    <property type="evidence" value="ECO:0007669"/>
    <property type="project" value="TreeGrafter"/>
</dbReference>
<dbReference type="PANTHER" id="PTHR23220">
    <property type="entry name" value="INTEGRIN ALPHA"/>
    <property type="match status" value="1"/>
</dbReference>
<evidence type="ECO:0000313" key="7">
    <source>
        <dbReference type="EMBL" id="CAD8313943.1"/>
    </source>
</evidence>
<dbReference type="GO" id="GO:0098609">
    <property type="term" value="P:cell-cell adhesion"/>
    <property type="evidence" value="ECO:0007669"/>
    <property type="project" value="TreeGrafter"/>
</dbReference>
<evidence type="ECO:0000256" key="3">
    <source>
        <dbReference type="ARBA" id="ARBA00023180"/>
    </source>
</evidence>
<evidence type="ECO:0000256" key="4">
    <source>
        <dbReference type="PROSITE-ProRule" id="PRU00803"/>
    </source>
</evidence>
<dbReference type="GO" id="GO:0007160">
    <property type="term" value="P:cell-matrix adhesion"/>
    <property type="evidence" value="ECO:0007669"/>
    <property type="project" value="TreeGrafter"/>
</dbReference>
<feature type="compositionally biased region" description="Basic and acidic residues" evidence="5">
    <location>
        <begin position="454"/>
        <end position="472"/>
    </location>
</feature>
<dbReference type="InterPro" id="IPR000413">
    <property type="entry name" value="Integrin_alpha"/>
</dbReference>
<reference evidence="7" key="1">
    <citation type="submission" date="2021-01" db="EMBL/GenBank/DDBJ databases">
        <authorList>
            <person name="Corre E."/>
            <person name="Pelletier E."/>
            <person name="Niang G."/>
            <person name="Scheremetjew M."/>
            <person name="Finn R."/>
            <person name="Kale V."/>
            <person name="Holt S."/>
            <person name="Cochrane G."/>
            <person name="Meng A."/>
            <person name="Brown T."/>
            <person name="Cohen L."/>
        </authorList>
    </citation>
    <scope>NUCLEOTIDE SEQUENCE</scope>
    <source>
        <strain evidence="7">CCMP147</strain>
    </source>
</reference>
<sequence>MKFAAKVLALVLARAFWGEMWAFATLPKSVGPMQWADSMAYVGTIDGRTVLAVGGHHDSSKSHLLFLNPDGTEETALRQELPTGGGFLGSSIAAGDVTGSGQMYVILGAYGVHDGPCRRDCTTCKCNTGAIQFYSIDLSGGELPTASTIILGKDYGAINVASWSYDLTVFDVDEDGVDDVLVTAQGQCEGNAGWPCFDQPNEGYITILFMTKTSDDPAVHDSMKITCGQVPSCVDENDQFGTSIAPLGDLDEDGVIEYAVGGKNKVWILSIDSSGAFYGSENLISQSDVGLGTVTTYFGVDVAAAGDVDGDSVPDLLVGASGYSGNTGMGMLLLLNADKSIKDTYPIYVDPNWGAAIRCGSSILALGDMDGNFFPEVALGCSSGWGPSHVVILNDVYIFGDTDGDGFSDFVENLSCSDPTNFDSIPLHGPGICSQPTSSSGTSRSRSSGSSSLSDKDDRRRALRAKEGKSEE</sequence>
<proteinExistence type="predicted"/>
<evidence type="ECO:0000256" key="1">
    <source>
        <dbReference type="ARBA" id="ARBA00022729"/>
    </source>
</evidence>
<dbReference type="InterPro" id="IPR013519">
    <property type="entry name" value="Int_alpha_beta-p"/>
</dbReference>
<dbReference type="InterPro" id="IPR028994">
    <property type="entry name" value="Integrin_alpha_N"/>
</dbReference>
<feature type="repeat" description="FG-GAP" evidence="4">
    <location>
        <begin position="282"/>
        <end position="344"/>
    </location>
</feature>
<dbReference type="SUPFAM" id="SSF69318">
    <property type="entry name" value="Integrin alpha N-terminal domain"/>
    <property type="match status" value="2"/>
</dbReference>
<keyword evidence="3" id="KW-0325">Glycoprotein</keyword>
<accession>A0A7R9W5V4</accession>
<protein>
    <submittedName>
        <fullName evidence="7">Uncharacterized protein</fullName>
    </submittedName>
</protein>
<dbReference type="PRINTS" id="PR01185">
    <property type="entry name" value="INTEGRINA"/>
</dbReference>
<dbReference type="PANTHER" id="PTHR23220:SF133">
    <property type="entry name" value="INTEGRIN ALPHA-PS2"/>
    <property type="match status" value="1"/>
</dbReference>
<gene>
    <name evidence="7" type="ORF">TDUB1175_LOCUS12732</name>
</gene>